<dbReference type="PANTHER" id="PTHR43304:SF1">
    <property type="entry name" value="PAC DOMAIN-CONTAINING PROTEIN"/>
    <property type="match status" value="1"/>
</dbReference>
<dbReference type="InterPro" id="IPR036097">
    <property type="entry name" value="HisK_dim/P_sf"/>
</dbReference>
<dbReference type="AlphaFoldDB" id="A0A1B1Z1K3"/>
<feature type="domain" description="PAC" evidence="12">
    <location>
        <begin position="332"/>
        <end position="384"/>
    </location>
</feature>
<evidence type="ECO:0000256" key="6">
    <source>
        <dbReference type="ARBA" id="ARBA00022777"/>
    </source>
</evidence>
<dbReference type="InterPro" id="IPR013656">
    <property type="entry name" value="PAS_4"/>
</dbReference>
<keyword evidence="7" id="KW-0067">ATP-binding</keyword>
<dbReference type="EMBL" id="CP016761">
    <property type="protein sequence ID" value="ANX11372.1"/>
    <property type="molecule type" value="Genomic_DNA"/>
</dbReference>
<evidence type="ECO:0000256" key="7">
    <source>
        <dbReference type="ARBA" id="ARBA00022840"/>
    </source>
</evidence>
<keyword evidence="3" id="KW-0597">Phosphoprotein</keyword>
<keyword evidence="9" id="KW-0902">Two-component regulatory system</keyword>
<dbReference type="PROSITE" id="PS50113">
    <property type="entry name" value="PAC"/>
    <property type="match status" value="2"/>
</dbReference>
<dbReference type="Proteomes" id="UP000077412">
    <property type="component" value="Chromosome"/>
</dbReference>
<dbReference type="Pfam" id="PF08448">
    <property type="entry name" value="PAS_4"/>
    <property type="match status" value="1"/>
</dbReference>
<dbReference type="InterPro" id="IPR000700">
    <property type="entry name" value="PAS-assoc_C"/>
</dbReference>
<dbReference type="Pfam" id="PF08447">
    <property type="entry name" value="PAS_3"/>
    <property type="match status" value="1"/>
</dbReference>
<dbReference type="EC" id="2.7.13.3" evidence="2"/>
<dbReference type="GO" id="GO:0030435">
    <property type="term" value="P:sporulation resulting in formation of a cellular spore"/>
    <property type="evidence" value="ECO:0007669"/>
    <property type="project" value="UniProtKB-KW"/>
</dbReference>
<dbReference type="STRING" id="255247.ABE41_005085"/>
<dbReference type="SMART" id="SM00388">
    <property type="entry name" value="HisKA"/>
    <property type="match status" value="1"/>
</dbReference>
<evidence type="ECO:0000313" key="14">
    <source>
        <dbReference type="Proteomes" id="UP000077412"/>
    </source>
</evidence>
<dbReference type="Gene3D" id="1.10.287.130">
    <property type="match status" value="1"/>
</dbReference>
<feature type="domain" description="PAS" evidence="11">
    <location>
        <begin position="134"/>
        <end position="204"/>
    </location>
</feature>
<sequence>MRIPEGHPAADVLISQIKRYAKNFEHSETPFLIQEDRKWIYVNPAATKILEAEEDIIGKPIWDYLPSEIHGLVEERIQSCKSGVVPMPSEQTWITQKGNRIILEVIGFPLMFSSDATQIIIRDITKQKLEKKEALDHLNLITENMIDIIGLVNDKGVFTYLTPSYEWVTGYSQTEAIGTTPFTLVHSEDRTYVISEFMRMISEQSPLTVEYRYQKKDGSYIWLESQGTPVNEENSVRYAVVATRDITKRKEAEYALKKSEHTHRIILEHSNDLICLIDSEGKYMFASLSYQNILGIDPKTLLGLDAFKFIHCEDHASVQKYIERLAASEDLQPLVYRKIHASGKEIFLEGKGMPMLSENGQVEGIVFISRDITEKKRAEEYIRNSEKLAVLGELAAGVAHEIRNPLTSIKGLFSLLKDSEVEKEKQYFYQEVIYDELNRIEQIVNEFMALAKPDALQIEKEVNLVQLLQDTVMLLATEANLYNVEIRLLFKEKTLFVSCEKNQIKQVFINIIKNAIEAMSSGGVLTIGIEEEKDGAVKLIFADTGVGIEEERLKTIGVPFFTNKEKGIGLGLTISNKIITEHQGSLKVESIPGQGTTVAVTLKKNANNKKLV</sequence>
<dbReference type="PRINTS" id="PR00344">
    <property type="entry name" value="BCTRLSENSOR"/>
</dbReference>
<evidence type="ECO:0000256" key="2">
    <source>
        <dbReference type="ARBA" id="ARBA00012438"/>
    </source>
</evidence>
<keyword evidence="14" id="KW-1185">Reference proteome</keyword>
<dbReference type="PANTHER" id="PTHR43304">
    <property type="entry name" value="PHYTOCHROME-LIKE PROTEIN CPH1"/>
    <property type="match status" value="1"/>
</dbReference>
<evidence type="ECO:0000256" key="8">
    <source>
        <dbReference type="ARBA" id="ARBA00022969"/>
    </source>
</evidence>
<evidence type="ECO:0000256" key="5">
    <source>
        <dbReference type="ARBA" id="ARBA00022741"/>
    </source>
</evidence>
<protein>
    <recommendedName>
        <fullName evidence="2">histidine kinase</fullName>
        <ecNumber evidence="2">2.7.13.3</ecNumber>
    </recommendedName>
</protein>
<accession>A0A1B1Z1K3</accession>
<dbReference type="InterPro" id="IPR052162">
    <property type="entry name" value="Sensor_kinase/Photoreceptor"/>
</dbReference>
<evidence type="ECO:0000256" key="9">
    <source>
        <dbReference type="ARBA" id="ARBA00023012"/>
    </source>
</evidence>
<dbReference type="KEGG" id="far:ABE41_005085"/>
<dbReference type="InterPro" id="IPR000014">
    <property type="entry name" value="PAS"/>
</dbReference>
<dbReference type="Gene3D" id="3.30.450.20">
    <property type="entry name" value="PAS domain"/>
    <property type="match status" value="3"/>
</dbReference>
<dbReference type="CDD" id="cd00075">
    <property type="entry name" value="HATPase"/>
    <property type="match status" value="1"/>
</dbReference>
<dbReference type="InterPro" id="IPR013655">
    <property type="entry name" value="PAS_fold_3"/>
</dbReference>
<keyword evidence="4" id="KW-0808">Transferase</keyword>
<dbReference type="InterPro" id="IPR003661">
    <property type="entry name" value="HisK_dim/P_dom"/>
</dbReference>
<comment type="catalytic activity">
    <reaction evidence="1">
        <text>ATP + protein L-histidine = ADP + protein N-phospho-L-histidine.</text>
        <dbReference type="EC" id="2.7.13.3"/>
    </reaction>
</comment>
<evidence type="ECO:0000256" key="1">
    <source>
        <dbReference type="ARBA" id="ARBA00000085"/>
    </source>
</evidence>
<dbReference type="NCBIfam" id="TIGR00229">
    <property type="entry name" value="sensory_box"/>
    <property type="match status" value="3"/>
</dbReference>
<dbReference type="SMART" id="SM00387">
    <property type="entry name" value="HATPase_c"/>
    <property type="match status" value="1"/>
</dbReference>
<dbReference type="PROSITE" id="PS50112">
    <property type="entry name" value="PAS"/>
    <property type="match status" value="2"/>
</dbReference>
<dbReference type="InterPro" id="IPR036890">
    <property type="entry name" value="HATPase_C_sf"/>
</dbReference>
<dbReference type="Pfam" id="PF13426">
    <property type="entry name" value="PAS_9"/>
    <property type="match status" value="1"/>
</dbReference>
<name>A0A1B1Z1K3_9BACL</name>
<evidence type="ECO:0000256" key="3">
    <source>
        <dbReference type="ARBA" id="ARBA00022553"/>
    </source>
</evidence>
<dbReference type="Pfam" id="PF00512">
    <property type="entry name" value="HisKA"/>
    <property type="match status" value="1"/>
</dbReference>
<dbReference type="SUPFAM" id="SSF55785">
    <property type="entry name" value="PYP-like sensor domain (PAS domain)"/>
    <property type="match status" value="3"/>
</dbReference>
<dbReference type="OrthoDB" id="9815750at2"/>
<dbReference type="RefSeq" id="WP_066287145.1">
    <property type="nucleotide sequence ID" value="NZ_CP016761.1"/>
</dbReference>
<dbReference type="Gene3D" id="3.30.565.10">
    <property type="entry name" value="Histidine kinase-like ATPase, C-terminal domain"/>
    <property type="match status" value="1"/>
</dbReference>
<dbReference type="GO" id="GO:0000155">
    <property type="term" value="F:phosphorelay sensor kinase activity"/>
    <property type="evidence" value="ECO:0007669"/>
    <property type="project" value="InterPro"/>
</dbReference>
<feature type="domain" description="Histidine kinase" evidence="10">
    <location>
        <begin position="397"/>
        <end position="606"/>
    </location>
</feature>
<dbReference type="GO" id="GO:0005524">
    <property type="term" value="F:ATP binding"/>
    <property type="evidence" value="ECO:0007669"/>
    <property type="project" value="UniProtKB-KW"/>
</dbReference>
<dbReference type="CDD" id="cd00130">
    <property type="entry name" value="PAS"/>
    <property type="match status" value="3"/>
</dbReference>
<keyword evidence="5" id="KW-0547">Nucleotide-binding</keyword>
<dbReference type="FunFam" id="1.10.287.130:FF:000040">
    <property type="entry name" value="PAS domain-containing sensor histidine kinase"/>
    <property type="match status" value="1"/>
</dbReference>
<dbReference type="CDD" id="cd00082">
    <property type="entry name" value="HisKA"/>
    <property type="match status" value="1"/>
</dbReference>
<evidence type="ECO:0000259" key="12">
    <source>
        <dbReference type="PROSITE" id="PS50113"/>
    </source>
</evidence>
<dbReference type="PROSITE" id="PS50109">
    <property type="entry name" value="HIS_KIN"/>
    <property type="match status" value="1"/>
</dbReference>
<feature type="domain" description="PAC" evidence="12">
    <location>
        <begin position="207"/>
        <end position="258"/>
    </location>
</feature>
<dbReference type="SUPFAM" id="SSF47384">
    <property type="entry name" value="Homodimeric domain of signal transducing histidine kinase"/>
    <property type="match status" value="1"/>
</dbReference>
<evidence type="ECO:0000256" key="4">
    <source>
        <dbReference type="ARBA" id="ARBA00022679"/>
    </source>
</evidence>
<dbReference type="InterPro" id="IPR035965">
    <property type="entry name" value="PAS-like_dom_sf"/>
</dbReference>
<organism evidence="13 14">
    <name type="scientific">Fictibacillus arsenicus</name>
    <dbReference type="NCBI Taxonomy" id="255247"/>
    <lineage>
        <taxon>Bacteria</taxon>
        <taxon>Bacillati</taxon>
        <taxon>Bacillota</taxon>
        <taxon>Bacilli</taxon>
        <taxon>Bacillales</taxon>
        <taxon>Fictibacillaceae</taxon>
        <taxon>Fictibacillus</taxon>
    </lineage>
</organism>
<dbReference type="SUPFAM" id="SSF55874">
    <property type="entry name" value="ATPase domain of HSP90 chaperone/DNA topoisomerase II/histidine kinase"/>
    <property type="match status" value="1"/>
</dbReference>
<proteinExistence type="predicted"/>
<feature type="domain" description="PAS" evidence="11">
    <location>
        <begin position="259"/>
        <end position="329"/>
    </location>
</feature>
<dbReference type="InterPro" id="IPR005467">
    <property type="entry name" value="His_kinase_dom"/>
</dbReference>
<reference evidence="13 14" key="1">
    <citation type="submission" date="2016-08" db="EMBL/GenBank/DDBJ databases">
        <title>Complete genome sequence of Fictibacillus arsenicus G25-54, a strain with toxicity to nematodes and a potential arsenic-resistance activity.</title>
        <authorList>
            <person name="Zheng Z."/>
        </authorList>
    </citation>
    <scope>NUCLEOTIDE SEQUENCE [LARGE SCALE GENOMIC DNA]</scope>
    <source>
        <strain evidence="13 14">G25-54</strain>
    </source>
</reference>
<evidence type="ECO:0000313" key="13">
    <source>
        <dbReference type="EMBL" id="ANX11372.1"/>
    </source>
</evidence>
<dbReference type="InterPro" id="IPR003594">
    <property type="entry name" value="HATPase_dom"/>
</dbReference>
<dbReference type="SMART" id="SM00091">
    <property type="entry name" value="PAS"/>
    <property type="match status" value="3"/>
</dbReference>
<dbReference type="InterPro" id="IPR004358">
    <property type="entry name" value="Sig_transdc_His_kin-like_C"/>
</dbReference>
<gene>
    <name evidence="13" type="ORF">ABE41_005085</name>
</gene>
<evidence type="ECO:0000259" key="11">
    <source>
        <dbReference type="PROSITE" id="PS50112"/>
    </source>
</evidence>
<keyword evidence="6" id="KW-0418">Kinase</keyword>
<dbReference type="Pfam" id="PF02518">
    <property type="entry name" value="HATPase_c"/>
    <property type="match status" value="1"/>
</dbReference>
<dbReference type="InterPro" id="IPR001610">
    <property type="entry name" value="PAC"/>
</dbReference>
<dbReference type="SMART" id="SM00086">
    <property type="entry name" value="PAC"/>
    <property type="match status" value="3"/>
</dbReference>
<evidence type="ECO:0000259" key="10">
    <source>
        <dbReference type="PROSITE" id="PS50109"/>
    </source>
</evidence>
<keyword evidence="8" id="KW-0749">Sporulation</keyword>